<dbReference type="GO" id="GO:0005829">
    <property type="term" value="C:cytosol"/>
    <property type="evidence" value="ECO:0007669"/>
    <property type="project" value="TreeGrafter"/>
</dbReference>
<dbReference type="SUPFAM" id="SSF53067">
    <property type="entry name" value="Actin-like ATPase domain"/>
    <property type="match status" value="2"/>
</dbReference>
<dbReference type="InterPro" id="IPR004567">
    <property type="entry name" value="Type_II_PanK"/>
</dbReference>
<dbReference type="STRING" id="103827.A0A0N5CVT4"/>
<name>A0A0N5CVT4_THECL</name>
<organism evidence="4">
    <name type="scientific">Thelazia callipaeda</name>
    <name type="common">Oriental eyeworm</name>
    <name type="synonym">Parasitic nematode</name>
    <dbReference type="NCBI Taxonomy" id="103827"/>
    <lineage>
        <taxon>Eukaryota</taxon>
        <taxon>Metazoa</taxon>
        <taxon>Ecdysozoa</taxon>
        <taxon>Nematoda</taxon>
        <taxon>Chromadorea</taxon>
        <taxon>Rhabditida</taxon>
        <taxon>Spirurina</taxon>
        <taxon>Spiruromorpha</taxon>
        <taxon>Thelazioidea</taxon>
        <taxon>Thelaziidae</taxon>
        <taxon>Thelazia</taxon>
    </lineage>
</organism>
<reference evidence="4" key="1">
    <citation type="submission" date="2017-02" db="UniProtKB">
        <authorList>
            <consortium name="WormBaseParasite"/>
        </authorList>
    </citation>
    <scope>IDENTIFICATION</scope>
</reference>
<gene>
    <name evidence="2" type="ORF">TCLT_LOCUS4422</name>
</gene>
<feature type="compositionally biased region" description="Basic and acidic residues" evidence="1">
    <location>
        <begin position="288"/>
        <end position="297"/>
    </location>
</feature>
<dbReference type="OMA" id="CESFEXX"/>
<dbReference type="Proteomes" id="UP000276776">
    <property type="component" value="Unassembled WGS sequence"/>
</dbReference>
<dbReference type="AlphaFoldDB" id="A0A0N5CVT4"/>
<feature type="region of interest" description="Disordered" evidence="1">
    <location>
        <begin position="288"/>
        <end position="311"/>
    </location>
</feature>
<dbReference type="PANTHER" id="PTHR12280:SF30">
    <property type="entry name" value="FUMBLE"/>
    <property type="match status" value="1"/>
</dbReference>
<dbReference type="WBParaSite" id="TCLT_0000443301-mRNA-1">
    <property type="protein sequence ID" value="TCLT_0000443301-mRNA-1"/>
    <property type="gene ID" value="TCLT_0000443301"/>
</dbReference>
<dbReference type="InterPro" id="IPR043129">
    <property type="entry name" value="ATPase_NBD"/>
</dbReference>
<reference evidence="2 3" key="2">
    <citation type="submission" date="2018-11" db="EMBL/GenBank/DDBJ databases">
        <authorList>
            <consortium name="Pathogen Informatics"/>
        </authorList>
    </citation>
    <scope>NUCLEOTIDE SEQUENCE [LARGE SCALE GENOMIC DNA]</scope>
</reference>
<evidence type="ECO:0000256" key="1">
    <source>
        <dbReference type="SAM" id="MobiDB-lite"/>
    </source>
</evidence>
<protein>
    <submittedName>
        <fullName evidence="4">Pantothenate kinase</fullName>
    </submittedName>
</protein>
<dbReference type="Pfam" id="PF03630">
    <property type="entry name" value="Fumble"/>
    <property type="match status" value="2"/>
</dbReference>
<sequence>MSDKDSTCDKVLQDGKKGFGSSDGVTSNRRQRLLSLSIPHFGTEIAGFENSFLQQFFLLLAMPWFGIDIGGTLVKLVYFEPQDHHDFVESEDEILRRKKIQRYLVASKTYGGTGVRDDHLRLCNVEINGRVGTIHFIRFPTDRMLDFVHLVKIKGFAEMSSTVCATGGGSLKYAAEASVNISLFGKVCCKKDLDNARIEDLAHSALVTTTNNIGSIAFNGAKTCGIDRIVFVGNFLRVNPIAARLLSNAMNFWSRGTKKALFLIHEGYFGAVGCLDKLVDVTETRRRMRAENSEHRNSGIKISNRSDLRNK</sequence>
<dbReference type="Gene3D" id="3.30.420.510">
    <property type="match status" value="1"/>
</dbReference>
<dbReference type="OrthoDB" id="275583at2759"/>
<dbReference type="EMBL" id="UYYF01004288">
    <property type="protein sequence ID" value="VDN01530.1"/>
    <property type="molecule type" value="Genomic_DNA"/>
</dbReference>
<evidence type="ECO:0000313" key="3">
    <source>
        <dbReference type="Proteomes" id="UP000276776"/>
    </source>
</evidence>
<dbReference type="GO" id="GO:0005524">
    <property type="term" value="F:ATP binding"/>
    <property type="evidence" value="ECO:0007669"/>
    <property type="project" value="InterPro"/>
</dbReference>
<dbReference type="PANTHER" id="PTHR12280">
    <property type="entry name" value="PANTOTHENATE KINASE"/>
    <property type="match status" value="1"/>
</dbReference>
<dbReference type="GO" id="GO:0015937">
    <property type="term" value="P:coenzyme A biosynthetic process"/>
    <property type="evidence" value="ECO:0007669"/>
    <property type="project" value="InterPro"/>
</dbReference>
<evidence type="ECO:0000313" key="2">
    <source>
        <dbReference type="EMBL" id="VDN01530.1"/>
    </source>
</evidence>
<proteinExistence type="predicted"/>
<evidence type="ECO:0000313" key="4">
    <source>
        <dbReference type="WBParaSite" id="TCLT_0000443301-mRNA-1"/>
    </source>
</evidence>
<keyword evidence="3" id="KW-1185">Reference proteome</keyword>
<dbReference type="GO" id="GO:0005634">
    <property type="term" value="C:nucleus"/>
    <property type="evidence" value="ECO:0007669"/>
    <property type="project" value="TreeGrafter"/>
</dbReference>
<accession>A0A0N5CVT4</accession>
<dbReference type="GO" id="GO:0004594">
    <property type="term" value="F:pantothenate kinase activity"/>
    <property type="evidence" value="ECO:0007669"/>
    <property type="project" value="TreeGrafter"/>
</dbReference>